<dbReference type="PANTHER" id="PTHR35010">
    <property type="entry name" value="BLL4672 PROTEIN-RELATED"/>
    <property type="match status" value="1"/>
</dbReference>
<dbReference type="Pfam" id="PF13560">
    <property type="entry name" value="HTH_31"/>
    <property type="match status" value="1"/>
</dbReference>
<reference evidence="4" key="1">
    <citation type="journal article" date="2008" name="PLoS ONE">
        <title>Survival in nuclear waste, extreme resistance, and potential applications gleaned from the genome sequence of Kineococcus radiotolerans SRS30216.</title>
        <authorList>
            <person name="Bagwell C.E."/>
            <person name="Bhat S."/>
            <person name="Hawkins G.M."/>
            <person name="Smith B.W."/>
            <person name="Biswas T."/>
            <person name="Hoover T.R."/>
            <person name="Saunders E."/>
            <person name="Han C.S."/>
            <person name="Tsodikov O.V."/>
            <person name="Shimkets L.J."/>
        </authorList>
    </citation>
    <scope>NUCLEOTIDE SEQUENCE [LARGE SCALE GENOMIC DNA]</scope>
    <source>
        <strain evidence="4">ATCC BAA-149 / DSM 14245 / SRS30216</strain>
    </source>
</reference>
<proteinExistence type="predicted"/>
<dbReference type="Pfam" id="PF17765">
    <property type="entry name" value="MLTR_LBD"/>
    <property type="match status" value="1"/>
</dbReference>
<dbReference type="STRING" id="266940.Krad_3438"/>
<dbReference type="Gene3D" id="3.30.450.180">
    <property type="match status" value="1"/>
</dbReference>
<evidence type="ECO:0000259" key="2">
    <source>
        <dbReference type="PROSITE" id="PS50943"/>
    </source>
</evidence>
<evidence type="ECO:0000313" key="4">
    <source>
        <dbReference type="Proteomes" id="UP000001116"/>
    </source>
</evidence>
<evidence type="ECO:0000313" key="3">
    <source>
        <dbReference type="EMBL" id="ABS04901.1"/>
    </source>
</evidence>
<dbReference type="PROSITE" id="PS50943">
    <property type="entry name" value="HTH_CROC1"/>
    <property type="match status" value="1"/>
</dbReference>
<name>A6WDL2_KINRD</name>
<dbReference type="KEGG" id="kra:Krad_3438"/>
<dbReference type="AlphaFoldDB" id="A6WDL2"/>
<dbReference type="PANTHER" id="PTHR35010:SF2">
    <property type="entry name" value="BLL4672 PROTEIN"/>
    <property type="match status" value="1"/>
</dbReference>
<dbReference type="eggNOG" id="COG1396">
    <property type="taxonomic scope" value="Bacteria"/>
</dbReference>
<dbReference type="SMART" id="SM00530">
    <property type="entry name" value="HTH_XRE"/>
    <property type="match status" value="1"/>
</dbReference>
<dbReference type="InterPro" id="IPR010982">
    <property type="entry name" value="Lambda_DNA-bd_dom_sf"/>
</dbReference>
<dbReference type="HOGENOM" id="CLU_057862_1_0_11"/>
<dbReference type="InterPro" id="IPR001387">
    <property type="entry name" value="Cro/C1-type_HTH"/>
</dbReference>
<dbReference type="GO" id="GO:0003677">
    <property type="term" value="F:DNA binding"/>
    <property type="evidence" value="ECO:0007669"/>
    <property type="project" value="InterPro"/>
</dbReference>
<dbReference type="Gene3D" id="1.10.260.40">
    <property type="entry name" value="lambda repressor-like DNA-binding domains"/>
    <property type="match status" value="1"/>
</dbReference>
<sequence length="321" mass="34479">MEDDAVSNGPAPIGDFLRSRRDALQPEDVGLVREAGRRVPGLRREEVAALAGISPEYYLRLEQGRDHQPSQQVLSALARALRLDENQGRYLLRLLFPPLRPQRPAGGPGPVDPDLLAAMDGLSHGPVVLLDPNKDVIAVNAAARAAQHDAWRCGSNLVLHTFAPEVKLTLPGWAAHARGLVAALRLTADLDDPRLQEVVGTLSVRDPDFRTWWASHELPSSASGRVPCPVRGWGTVELRWQDLAVPHRPGHLLRFFHADAGSAGEAALRALTAEAGPGGATSPAGNPSEGTAPRSAPAPGRRVPAARRPLPHAVTRDPLRR</sequence>
<accession>A6WDL2</accession>
<keyword evidence="4" id="KW-1185">Reference proteome</keyword>
<dbReference type="SUPFAM" id="SSF47413">
    <property type="entry name" value="lambda repressor-like DNA-binding domains"/>
    <property type="match status" value="1"/>
</dbReference>
<dbReference type="InterPro" id="IPR041413">
    <property type="entry name" value="MLTR_LBD"/>
</dbReference>
<feature type="compositionally biased region" description="Low complexity" evidence="1">
    <location>
        <begin position="292"/>
        <end position="313"/>
    </location>
</feature>
<dbReference type="Proteomes" id="UP000001116">
    <property type="component" value="Chromosome"/>
</dbReference>
<evidence type="ECO:0000256" key="1">
    <source>
        <dbReference type="SAM" id="MobiDB-lite"/>
    </source>
</evidence>
<dbReference type="CDD" id="cd00093">
    <property type="entry name" value="HTH_XRE"/>
    <property type="match status" value="1"/>
</dbReference>
<feature type="region of interest" description="Disordered" evidence="1">
    <location>
        <begin position="274"/>
        <end position="321"/>
    </location>
</feature>
<protein>
    <submittedName>
        <fullName evidence="3">Transcriptional regulator, XRE family</fullName>
    </submittedName>
</protein>
<gene>
    <name evidence="3" type="ordered locus">Krad_3438</name>
</gene>
<organism evidence="3 4">
    <name type="scientific">Kineococcus radiotolerans (strain ATCC BAA-149 / DSM 14245 / SRS30216)</name>
    <dbReference type="NCBI Taxonomy" id="266940"/>
    <lineage>
        <taxon>Bacteria</taxon>
        <taxon>Bacillati</taxon>
        <taxon>Actinomycetota</taxon>
        <taxon>Actinomycetes</taxon>
        <taxon>Kineosporiales</taxon>
        <taxon>Kineosporiaceae</taxon>
        <taxon>Kineococcus</taxon>
    </lineage>
</organism>
<dbReference type="EMBL" id="CP000750">
    <property type="protein sequence ID" value="ABS04901.1"/>
    <property type="molecule type" value="Genomic_DNA"/>
</dbReference>
<feature type="domain" description="HTH cro/C1-type" evidence="2">
    <location>
        <begin position="41"/>
        <end position="88"/>
    </location>
</feature>